<gene>
    <name evidence="3" type="ORF">UR23_C0004G0014</name>
</gene>
<evidence type="ECO:0000256" key="2">
    <source>
        <dbReference type="SAM" id="Phobius"/>
    </source>
</evidence>
<evidence type="ECO:0000256" key="1">
    <source>
        <dbReference type="SAM" id="Coils"/>
    </source>
</evidence>
<reference evidence="3 4" key="1">
    <citation type="journal article" date="2015" name="Nature">
        <title>rRNA introns, odd ribosomes, and small enigmatic genomes across a large radiation of phyla.</title>
        <authorList>
            <person name="Brown C.T."/>
            <person name="Hug L.A."/>
            <person name="Thomas B.C."/>
            <person name="Sharon I."/>
            <person name="Castelle C.J."/>
            <person name="Singh A."/>
            <person name="Wilkins M.J."/>
            <person name="Williams K.H."/>
            <person name="Banfield J.F."/>
        </authorList>
    </citation>
    <scope>NUCLEOTIDE SEQUENCE [LARGE SCALE GENOMIC DNA]</scope>
</reference>
<organism evidence="3 4">
    <name type="scientific">Candidatus Roizmanbacteria bacterium GW2011_GWA2_32_13</name>
    <dbReference type="NCBI Taxonomy" id="1618475"/>
    <lineage>
        <taxon>Bacteria</taxon>
        <taxon>Candidatus Roizmaniibacteriota</taxon>
    </lineage>
</organism>
<protein>
    <recommendedName>
        <fullName evidence="5">Fimbrial assembly family protein</fullName>
    </recommendedName>
</protein>
<name>A0A0G0C271_9BACT</name>
<accession>A0A0G0C271</accession>
<evidence type="ECO:0000313" key="4">
    <source>
        <dbReference type="Proteomes" id="UP000034349"/>
    </source>
</evidence>
<dbReference type="EMBL" id="LBOK01000004">
    <property type="protein sequence ID" value="KKP37392.1"/>
    <property type="molecule type" value="Genomic_DNA"/>
</dbReference>
<dbReference type="Proteomes" id="UP000034349">
    <property type="component" value="Unassembled WGS sequence"/>
</dbReference>
<evidence type="ECO:0000313" key="3">
    <source>
        <dbReference type="EMBL" id="KKP37392.1"/>
    </source>
</evidence>
<keyword evidence="1" id="KW-0175">Coiled coil</keyword>
<feature type="coiled-coil region" evidence="1">
    <location>
        <begin position="46"/>
        <end position="85"/>
    </location>
</feature>
<feature type="transmembrane region" description="Helical" evidence="2">
    <location>
        <begin position="27"/>
        <end position="49"/>
    </location>
</feature>
<proteinExistence type="predicted"/>
<sequence length="178" mass="21018">MLYFNLLPKKIQQDTLYRNKNHLIVKYALLLIILMLILSVFLLFILLFTNSKKKIFEQKLQELQKNSKIIEIKKIEKEINQFNKELLSDINPIQETILSKILIELSKITPFEISLNNLINLSEQDWVLLGEAKNRNDLIYFEKSLKNSKIFDNIVSPLSNFSKNTNLNFKINFTLKEN</sequence>
<keyword evidence="2" id="KW-1133">Transmembrane helix</keyword>
<comment type="caution">
    <text evidence="3">The sequence shown here is derived from an EMBL/GenBank/DDBJ whole genome shotgun (WGS) entry which is preliminary data.</text>
</comment>
<dbReference type="AlphaFoldDB" id="A0A0G0C271"/>
<keyword evidence="2" id="KW-0472">Membrane</keyword>
<evidence type="ECO:0008006" key="5">
    <source>
        <dbReference type="Google" id="ProtNLM"/>
    </source>
</evidence>
<keyword evidence="2" id="KW-0812">Transmembrane</keyword>